<feature type="compositionally biased region" description="Acidic residues" evidence="1">
    <location>
        <begin position="112"/>
        <end position="129"/>
    </location>
</feature>
<dbReference type="OrthoDB" id="3800288at2759"/>
<accession>F9XI89</accession>
<reference evidence="2 3" key="1">
    <citation type="journal article" date="2011" name="PLoS Genet.">
        <title>Finished genome of the fungal wheat pathogen Mycosphaerella graminicola reveals dispensome structure, chromosome plasticity, and stealth pathogenesis.</title>
        <authorList>
            <person name="Goodwin S.B."/>
            <person name="Ben M'barek S."/>
            <person name="Dhillon B."/>
            <person name="Wittenberg A.H.J."/>
            <person name="Crane C.F."/>
            <person name="Hane J.K."/>
            <person name="Foster A.J."/>
            <person name="Van der Lee T.A.J."/>
            <person name="Grimwood J."/>
            <person name="Aerts A."/>
            <person name="Antoniw J."/>
            <person name="Bailey A."/>
            <person name="Bluhm B."/>
            <person name="Bowler J."/>
            <person name="Bristow J."/>
            <person name="van der Burgt A."/>
            <person name="Canto-Canche B."/>
            <person name="Churchill A.C.L."/>
            <person name="Conde-Ferraez L."/>
            <person name="Cools H.J."/>
            <person name="Coutinho P.M."/>
            <person name="Csukai M."/>
            <person name="Dehal P."/>
            <person name="De Wit P."/>
            <person name="Donzelli B."/>
            <person name="van de Geest H.C."/>
            <person name="van Ham R.C.H.J."/>
            <person name="Hammond-Kosack K.E."/>
            <person name="Henrissat B."/>
            <person name="Kilian A."/>
            <person name="Kobayashi A.K."/>
            <person name="Koopmann E."/>
            <person name="Kourmpetis Y."/>
            <person name="Kuzniar A."/>
            <person name="Lindquist E."/>
            <person name="Lombard V."/>
            <person name="Maliepaard C."/>
            <person name="Martins N."/>
            <person name="Mehrabi R."/>
            <person name="Nap J.P.H."/>
            <person name="Ponomarenko A."/>
            <person name="Rudd J.J."/>
            <person name="Salamov A."/>
            <person name="Schmutz J."/>
            <person name="Schouten H.J."/>
            <person name="Shapiro H."/>
            <person name="Stergiopoulos I."/>
            <person name="Torriani S.F.F."/>
            <person name="Tu H."/>
            <person name="de Vries R.P."/>
            <person name="Waalwijk C."/>
            <person name="Ware S.B."/>
            <person name="Wiebenga A."/>
            <person name="Zwiers L.-H."/>
            <person name="Oliver R.P."/>
            <person name="Grigoriev I.V."/>
            <person name="Kema G.H.J."/>
        </authorList>
    </citation>
    <scope>NUCLEOTIDE SEQUENCE [LARGE SCALE GENOMIC DNA]</scope>
    <source>
        <strain evidence="3">CBS 115943 / IPO323</strain>
    </source>
</reference>
<dbReference type="KEGG" id="ztr:MYCGRDRAFT_95251"/>
<dbReference type="EMBL" id="CM001203">
    <property type="protein sequence ID" value="EGP85303.1"/>
    <property type="molecule type" value="Genomic_DNA"/>
</dbReference>
<dbReference type="Proteomes" id="UP000008062">
    <property type="component" value="Chromosome 8"/>
</dbReference>
<dbReference type="AlphaFoldDB" id="F9XI89"/>
<feature type="region of interest" description="Disordered" evidence="1">
    <location>
        <begin position="105"/>
        <end position="129"/>
    </location>
</feature>
<protein>
    <submittedName>
        <fullName evidence="2">Uncharacterized protein</fullName>
    </submittedName>
</protein>
<sequence>MDCMYQDDYNKALQWFKDGEYPEAIRIATHTLTDLMLPPFWQIKTCLLIASAEDDWDQAERIRLAAEDVWLQAIELYPDSDKLAHTLLAELRVCLDQLAKNQQEDLSATEAEMGEEEDDQNVDESDELDGEEAYDYDEHGEYHARISRFDRTQGFDVVKVLYETIRRRKTILDQRQENVVAQELIRNDCVLSEISASPQKQTCILPSCLTTHQVIENSPQTPLSELPFRMKSQVAAGSEPSNEANPVMGQTFRLTERRDLHP</sequence>
<evidence type="ECO:0000256" key="1">
    <source>
        <dbReference type="SAM" id="MobiDB-lite"/>
    </source>
</evidence>
<dbReference type="InParanoid" id="F9XI89"/>
<keyword evidence="3" id="KW-1185">Reference proteome</keyword>
<proteinExistence type="predicted"/>
<dbReference type="RefSeq" id="XP_003850327.1">
    <property type="nucleotide sequence ID" value="XM_003850279.1"/>
</dbReference>
<evidence type="ECO:0000313" key="2">
    <source>
        <dbReference type="EMBL" id="EGP85303.1"/>
    </source>
</evidence>
<name>F9XI89_ZYMTI</name>
<dbReference type="HOGENOM" id="CLU_1062490_0_0_1"/>
<dbReference type="GeneID" id="13394280"/>
<gene>
    <name evidence="2" type="ORF">MYCGRDRAFT_95251</name>
</gene>
<dbReference type="eggNOG" id="ENOG502TGQ9">
    <property type="taxonomic scope" value="Eukaryota"/>
</dbReference>
<feature type="region of interest" description="Disordered" evidence="1">
    <location>
        <begin position="233"/>
        <end position="262"/>
    </location>
</feature>
<evidence type="ECO:0000313" key="3">
    <source>
        <dbReference type="Proteomes" id="UP000008062"/>
    </source>
</evidence>
<organism evidence="2 3">
    <name type="scientific">Zymoseptoria tritici (strain CBS 115943 / IPO323)</name>
    <name type="common">Speckled leaf blotch fungus</name>
    <name type="synonym">Septoria tritici</name>
    <dbReference type="NCBI Taxonomy" id="336722"/>
    <lineage>
        <taxon>Eukaryota</taxon>
        <taxon>Fungi</taxon>
        <taxon>Dikarya</taxon>
        <taxon>Ascomycota</taxon>
        <taxon>Pezizomycotina</taxon>
        <taxon>Dothideomycetes</taxon>
        <taxon>Dothideomycetidae</taxon>
        <taxon>Mycosphaerellales</taxon>
        <taxon>Mycosphaerellaceae</taxon>
        <taxon>Zymoseptoria</taxon>
    </lineage>
</organism>